<dbReference type="STRING" id="1561.NPD11_62"/>
<dbReference type="EMBL" id="CP006905">
    <property type="protein sequence ID" value="AIY82470.1"/>
    <property type="molecule type" value="Genomic_DNA"/>
</dbReference>
<comment type="similarity">
    <text evidence="4">Belongs to the cyclophilin-type PPIase family.</text>
</comment>
<dbReference type="PROSITE" id="PS50072">
    <property type="entry name" value="CSA_PPIASE_2"/>
    <property type="match status" value="1"/>
</dbReference>
<evidence type="ECO:0000256" key="4">
    <source>
        <dbReference type="RuleBase" id="RU363019"/>
    </source>
</evidence>
<dbReference type="PANTHER" id="PTHR45625">
    <property type="entry name" value="PEPTIDYL-PROLYL CIS-TRANS ISOMERASE-RELATED"/>
    <property type="match status" value="1"/>
</dbReference>
<dbReference type="PROSITE" id="PS51257">
    <property type="entry name" value="PROKAR_LIPOPROTEIN"/>
    <property type="match status" value="1"/>
</dbReference>
<evidence type="ECO:0000259" key="5">
    <source>
        <dbReference type="PROSITE" id="PS50072"/>
    </source>
</evidence>
<dbReference type="eggNOG" id="COG0652">
    <property type="taxonomic scope" value="Bacteria"/>
</dbReference>
<evidence type="ECO:0000313" key="7">
    <source>
        <dbReference type="Proteomes" id="UP000030635"/>
    </source>
</evidence>
<dbReference type="Pfam" id="PF00160">
    <property type="entry name" value="Pro_isomerase"/>
    <property type="match status" value="1"/>
</dbReference>
<keyword evidence="2 4" id="KW-0697">Rotamase</keyword>
<comment type="function">
    <text evidence="1 4">PPIases accelerate the folding of proteins. It catalyzes the cis-trans isomerization of proline imidic peptide bonds in oligopeptides.</text>
</comment>
<dbReference type="KEGG" id="cbv:U729_2976"/>
<accession>A0A0A7FU56</accession>
<proteinExistence type="inferred from homology"/>
<dbReference type="SUPFAM" id="SSF50891">
    <property type="entry name" value="Cyclophilin-like"/>
    <property type="match status" value="1"/>
</dbReference>
<dbReference type="PANTHER" id="PTHR45625:SF4">
    <property type="entry name" value="PEPTIDYLPROLYL ISOMERASE DOMAIN AND WD REPEAT-CONTAINING PROTEIN 1"/>
    <property type="match status" value="1"/>
</dbReference>
<dbReference type="PRINTS" id="PR00153">
    <property type="entry name" value="CSAPPISMRASE"/>
</dbReference>
<dbReference type="InterPro" id="IPR044666">
    <property type="entry name" value="Cyclophilin_A-like"/>
</dbReference>
<dbReference type="CDD" id="cd00317">
    <property type="entry name" value="cyclophilin"/>
    <property type="match status" value="1"/>
</dbReference>
<name>A0A0A7FU56_9CLOT</name>
<evidence type="ECO:0000256" key="1">
    <source>
        <dbReference type="ARBA" id="ARBA00002388"/>
    </source>
</evidence>
<dbReference type="AlphaFoldDB" id="A0A0A7FU56"/>
<dbReference type="Gene3D" id="2.40.100.10">
    <property type="entry name" value="Cyclophilin-like"/>
    <property type="match status" value="1"/>
</dbReference>
<evidence type="ECO:0000256" key="3">
    <source>
        <dbReference type="ARBA" id="ARBA00023235"/>
    </source>
</evidence>
<evidence type="ECO:0000313" key="6">
    <source>
        <dbReference type="EMBL" id="AIY82470.1"/>
    </source>
</evidence>
<keyword evidence="7" id="KW-1185">Reference proteome</keyword>
<evidence type="ECO:0000256" key="2">
    <source>
        <dbReference type="ARBA" id="ARBA00023110"/>
    </source>
</evidence>
<dbReference type="EC" id="5.2.1.8" evidence="4"/>
<protein>
    <recommendedName>
        <fullName evidence="4">Peptidyl-prolyl cis-trans isomerase</fullName>
        <shortName evidence="4">PPIase</shortName>
        <ecNumber evidence="4">5.2.1.8</ecNumber>
    </recommendedName>
</protein>
<organism evidence="6 7">
    <name type="scientific">Clostridium baratii str. Sullivan</name>
    <dbReference type="NCBI Taxonomy" id="1415775"/>
    <lineage>
        <taxon>Bacteria</taxon>
        <taxon>Bacillati</taxon>
        <taxon>Bacillota</taxon>
        <taxon>Clostridia</taxon>
        <taxon>Eubacteriales</taxon>
        <taxon>Clostridiaceae</taxon>
        <taxon>Clostridium</taxon>
    </lineage>
</organism>
<dbReference type="Proteomes" id="UP000030635">
    <property type="component" value="Chromosome"/>
</dbReference>
<dbReference type="HOGENOM" id="CLU_012062_16_0_9"/>
<dbReference type="InterPro" id="IPR029000">
    <property type="entry name" value="Cyclophilin-like_dom_sf"/>
</dbReference>
<feature type="domain" description="PPIase cyclophilin-type" evidence="5">
    <location>
        <begin position="54"/>
        <end position="210"/>
    </location>
</feature>
<dbReference type="GO" id="GO:0003755">
    <property type="term" value="F:peptidyl-prolyl cis-trans isomerase activity"/>
    <property type="evidence" value="ECO:0007669"/>
    <property type="project" value="UniProtKB-UniRule"/>
</dbReference>
<sequence length="224" mass="24741">MKSMKGKLKFITILAISAVLSISIVGCSNSKSNEKVKEDNTKKQTEEKIDEKDLPEVTIKVKDYGTMKGVLYSNKAPNTVNNFIALVNSGFYDNLTFHRVIKDFMIQCGDPEGTGMGGPGYSIKGEFSSNGFDNDLKHTEGVLSMARARDKDSGGSQFFIMTKDAPHLNGDYAAFGKITEGLDVLHKIEDVKTDSNDKPLNEVKIESIKVDTKGKEYKEPEKIK</sequence>
<reference evidence="6 7" key="1">
    <citation type="journal article" date="2015" name="Infect. Genet. Evol.">
        <title>Genomic sequences of six botulinum neurotoxin-producing strains representing three clostridial species illustrate the mobility and diversity of botulinum neurotoxin genes.</title>
        <authorList>
            <person name="Smith T.J."/>
            <person name="Hill K.K."/>
            <person name="Xie G."/>
            <person name="Foley B.T."/>
            <person name="Williamson C.H."/>
            <person name="Foster J.T."/>
            <person name="Johnson S.L."/>
            <person name="Chertkov O."/>
            <person name="Teshima H."/>
            <person name="Gibbons H.S."/>
            <person name="Johnsky L.A."/>
            <person name="Karavis M.A."/>
            <person name="Smith L.A."/>
        </authorList>
    </citation>
    <scope>NUCLEOTIDE SEQUENCE [LARGE SCALE GENOMIC DNA]</scope>
    <source>
        <strain evidence="6">Sullivan</strain>
    </source>
</reference>
<comment type="catalytic activity">
    <reaction evidence="4">
        <text>[protein]-peptidylproline (omega=180) = [protein]-peptidylproline (omega=0)</text>
        <dbReference type="Rhea" id="RHEA:16237"/>
        <dbReference type="Rhea" id="RHEA-COMP:10747"/>
        <dbReference type="Rhea" id="RHEA-COMP:10748"/>
        <dbReference type="ChEBI" id="CHEBI:83833"/>
        <dbReference type="ChEBI" id="CHEBI:83834"/>
        <dbReference type="EC" id="5.2.1.8"/>
    </reaction>
</comment>
<dbReference type="InterPro" id="IPR002130">
    <property type="entry name" value="Cyclophilin-type_PPIase_dom"/>
</dbReference>
<gene>
    <name evidence="6" type="ORF">U729_2976</name>
</gene>
<keyword evidence="3 4" id="KW-0413">Isomerase</keyword>